<keyword evidence="10" id="KW-1185">Reference proteome</keyword>
<feature type="transmembrane region" description="Helical" evidence="8">
    <location>
        <begin position="20"/>
        <end position="40"/>
    </location>
</feature>
<dbReference type="InterPro" id="IPR018584">
    <property type="entry name" value="GT87"/>
</dbReference>
<name>D6ZF78_SEGRD</name>
<organism evidence="9 10">
    <name type="scientific">Segniliparus rotundus (strain ATCC BAA-972 / CDC 1076 / CIP 108378 / DSM 44985 / JCM 13578)</name>
    <dbReference type="NCBI Taxonomy" id="640132"/>
    <lineage>
        <taxon>Bacteria</taxon>
        <taxon>Bacillati</taxon>
        <taxon>Actinomycetota</taxon>
        <taxon>Actinomycetes</taxon>
        <taxon>Mycobacteriales</taxon>
        <taxon>Segniliparaceae</taxon>
        <taxon>Segniliparus</taxon>
    </lineage>
</organism>
<feature type="transmembrane region" description="Helical" evidence="8">
    <location>
        <begin position="145"/>
        <end position="167"/>
    </location>
</feature>
<keyword evidence="5 8" id="KW-1133">Transmembrane helix</keyword>
<sequence>MIGHTQPAGGARQLRGFRPLDLLLVLLACVAVTLFVQFVLLDSIQAGDFEVYRLGAEQAFSGADVYSMLLKGQWTPPQGIPFTYTPFAALFLWPTTLFSTAVAVTWWNVLAMACLAASLHYAWADARSRTPRPAGRFGVVWDSRRWPRILACLVLLLAASNLVPFHLVRGQINLLLMGMCLFDVSRSDDTRLGRWLPKGALVGVAAAVKLTPLLFLVQFLIIRQWRLAIWTVVGAGLATAAGFLAFPAMSWRFFTEKIWHLSSSVAYDPKMFASSGNGSIQGATAFFGGPSWLGAGLAAVFCVFGLWCARAAFRGRGLLASTVAAGLTATLVTPVSWIHHAVFLFPAVAILLMDTGRVGRKTAIVLAAVLFVPGQTIADHLLAAHQWWLWPLALPLRFAQAASEVCALVLLAAPPAVAGWTCDEPRRGRAPGAVVA</sequence>
<feature type="transmembrane region" description="Helical" evidence="8">
    <location>
        <begin position="316"/>
        <end position="332"/>
    </location>
</feature>
<evidence type="ECO:0000256" key="4">
    <source>
        <dbReference type="ARBA" id="ARBA00022692"/>
    </source>
</evidence>
<evidence type="ECO:0000256" key="8">
    <source>
        <dbReference type="SAM" id="Phobius"/>
    </source>
</evidence>
<evidence type="ECO:0000256" key="2">
    <source>
        <dbReference type="ARBA" id="ARBA00022475"/>
    </source>
</evidence>
<dbReference type="eggNOG" id="COG5650">
    <property type="taxonomic scope" value="Bacteria"/>
</dbReference>
<keyword evidence="2" id="KW-1003">Cell membrane</keyword>
<protein>
    <submittedName>
        <fullName evidence="9">Uncharacterized protein</fullName>
    </submittedName>
</protein>
<dbReference type="AlphaFoldDB" id="D6ZF78"/>
<evidence type="ECO:0000256" key="3">
    <source>
        <dbReference type="ARBA" id="ARBA00022679"/>
    </source>
</evidence>
<feature type="transmembrane region" description="Helical" evidence="8">
    <location>
        <begin position="200"/>
        <end position="220"/>
    </location>
</feature>
<evidence type="ECO:0000313" key="10">
    <source>
        <dbReference type="Proteomes" id="UP000002247"/>
    </source>
</evidence>
<evidence type="ECO:0000256" key="1">
    <source>
        <dbReference type="ARBA" id="ARBA00004651"/>
    </source>
</evidence>
<evidence type="ECO:0000313" key="9">
    <source>
        <dbReference type="EMBL" id="ADG97602.1"/>
    </source>
</evidence>
<proteinExistence type="inferred from homology"/>
<evidence type="ECO:0000256" key="7">
    <source>
        <dbReference type="ARBA" id="ARBA00024033"/>
    </source>
</evidence>
<dbReference type="OrthoDB" id="9774600at2"/>
<reference evidence="9 10" key="1">
    <citation type="journal article" date="2010" name="Stand. Genomic Sci.">
        <title>Complete genome sequence of Segniliparus rotundus type strain (CDC 1076).</title>
        <authorList>
            <person name="Sikorski J."/>
            <person name="Lapidus A."/>
            <person name="Copeland A."/>
            <person name="Misra M."/>
            <person name="Glavina Del Rio T."/>
            <person name="Nolan M."/>
            <person name="Lucas S."/>
            <person name="Chen F."/>
            <person name="Tice H."/>
            <person name="Cheng J.F."/>
            <person name="Jando M."/>
            <person name="Schneider S."/>
            <person name="Bruce D."/>
            <person name="Goodwin L."/>
            <person name="Pitluck S."/>
            <person name="Liolios K."/>
            <person name="Mikhailova N."/>
            <person name="Pati A."/>
            <person name="Ivanova N."/>
            <person name="Mavromatis K."/>
            <person name="Chen A."/>
            <person name="Palaniappan K."/>
            <person name="Chertkov O."/>
            <person name="Land M."/>
            <person name="Hauser L."/>
            <person name="Chang Y.J."/>
            <person name="Jeffries C.D."/>
            <person name="Brettin T."/>
            <person name="Detter J.C."/>
            <person name="Han C."/>
            <person name="Rohde M."/>
            <person name="Goker M."/>
            <person name="Bristow J."/>
            <person name="Eisen J.A."/>
            <person name="Markowitz V."/>
            <person name="Hugenholtz P."/>
            <person name="Kyrpides N.C."/>
            <person name="Klenk H.P."/>
        </authorList>
    </citation>
    <scope>NUCLEOTIDE SEQUENCE [LARGE SCALE GENOMIC DNA]</scope>
    <source>
        <strain evidence="10">ATCC BAA-972 / CDC 1076 / CIP 108378 / DSM 44985 / JCM 13578</strain>
    </source>
</reference>
<evidence type="ECO:0000256" key="5">
    <source>
        <dbReference type="ARBA" id="ARBA00022989"/>
    </source>
</evidence>
<keyword evidence="3" id="KW-0808">Transferase</keyword>
<accession>D6ZF78</accession>
<feature type="transmembrane region" description="Helical" evidence="8">
    <location>
        <begin position="227"/>
        <end position="249"/>
    </location>
</feature>
<keyword evidence="6 8" id="KW-0472">Membrane</keyword>
<feature type="transmembrane region" description="Helical" evidence="8">
    <location>
        <begin position="338"/>
        <end position="355"/>
    </location>
</feature>
<dbReference type="GO" id="GO:0005886">
    <property type="term" value="C:plasma membrane"/>
    <property type="evidence" value="ECO:0007669"/>
    <property type="project" value="UniProtKB-SubCell"/>
</dbReference>
<gene>
    <name evidence="9" type="ordered locus">Srot_1129</name>
</gene>
<dbReference type="STRING" id="640132.Srot_1129"/>
<dbReference type="GO" id="GO:0016758">
    <property type="term" value="F:hexosyltransferase activity"/>
    <property type="evidence" value="ECO:0007669"/>
    <property type="project" value="InterPro"/>
</dbReference>
<comment type="subcellular location">
    <subcellularLocation>
        <location evidence="1">Cell membrane</location>
        <topology evidence="1">Multi-pass membrane protein</topology>
    </subcellularLocation>
</comment>
<feature type="transmembrane region" description="Helical" evidence="8">
    <location>
        <begin position="292"/>
        <end position="309"/>
    </location>
</feature>
<dbReference type="Proteomes" id="UP000002247">
    <property type="component" value="Chromosome"/>
</dbReference>
<keyword evidence="4 8" id="KW-0812">Transmembrane</keyword>
<feature type="transmembrane region" description="Helical" evidence="8">
    <location>
        <begin position="362"/>
        <end position="378"/>
    </location>
</feature>
<dbReference type="KEGG" id="srt:Srot_1129"/>
<comment type="similarity">
    <text evidence="7">Belongs to the glycosyltransferase 87 family.</text>
</comment>
<evidence type="ECO:0000256" key="6">
    <source>
        <dbReference type="ARBA" id="ARBA00023136"/>
    </source>
</evidence>
<dbReference type="RefSeq" id="WP_013138058.1">
    <property type="nucleotide sequence ID" value="NC_014168.1"/>
</dbReference>
<dbReference type="Pfam" id="PF09594">
    <property type="entry name" value="GT87"/>
    <property type="match status" value="1"/>
</dbReference>
<dbReference type="CAZy" id="GT87">
    <property type="family name" value="Glycosyltransferase Family 87"/>
</dbReference>
<dbReference type="EMBL" id="CP001958">
    <property type="protein sequence ID" value="ADG97602.1"/>
    <property type="molecule type" value="Genomic_DNA"/>
</dbReference>
<feature type="transmembrane region" description="Helical" evidence="8">
    <location>
        <begin position="398"/>
        <end position="420"/>
    </location>
</feature>
<dbReference type="HOGENOM" id="CLU_034641_3_0_11"/>